<comment type="caution">
    <text evidence="1">The sequence shown here is derived from an EMBL/GenBank/DDBJ whole genome shotgun (WGS) entry which is preliminary data.</text>
</comment>
<protein>
    <submittedName>
        <fullName evidence="1">Uncharacterized protein</fullName>
    </submittedName>
</protein>
<reference evidence="1" key="1">
    <citation type="journal article" date="2014" name="Int. J. Syst. Evol. Microbiol.">
        <title>Complete genome sequence of Corynebacterium casei LMG S-19264T (=DSM 44701T), isolated from a smear-ripened cheese.</title>
        <authorList>
            <consortium name="US DOE Joint Genome Institute (JGI-PGF)"/>
            <person name="Walter F."/>
            <person name="Albersmeier A."/>
            <person name="Kalinowski J."/>
            <person name="Ruckert C."/>
        </authorList>
    </citation>
    <scope>NUCLEOTIDE SEQUENCE</scope>
    <source>
        <strain evidence="1">JCM 4369</strain>
    </source>
</reference>
<reference evidence="1" key="2">
    <citation type="submission" date="2020-09" db="EMBL/GenBank/DDBJ databases">
        <authorList>
            <person name="Sun Q."/>
            <person name="Ohkuma M."/>
        </authorList>
    </citation>
    <scope>NUCLEOTIDE SEQUENCE</scope>
    <source>
        <strain evidence="1">JCM 4369</strain>
    </source>
</reference>
<organism evidence="1 2">
    <name type="scientific">Streptomyces filipinensis</name>
    <dbReference type="NCBI Taxonomy" id="66887"/>
    <lineage>
        <taxon>Bacteria</taxon>
        <taxon>Bacillati</taxon>
        <taxon>Actinomycetota</taxon>
        <taxon>Actinomycetes</taxon>
        <taxon>Kitasatosporales</taxon>
        <taxon>Streptomycetaceae</taxon>
        <taxon>Streptomyces</taxon>
    </lineage>
</organism>
<sequence>MAGFDGPRALAQRREARIGIEAHAIAQALGVTLAELRPRNSALTLRDIRCALGLTQAEIAAKVGLA</sequence>
<evidence type="ECO:0000313" key="2">
    <source>
        <dbReference type="Proteomes" id="UP000618795"/>
    </source>
</evidence>
<dbReference type="Proteomes" id="UP000618795">
    <property type="component" value="Unassembled WGS sequence"/>
</dbReference>
<dbReference type="AlphaFoldDB" id="A0A918IKE7"/>
<dbReference type="EMBL" id="BMTD01000038">
    <property type="protein sequence ID" value="GGV29954.1"/>
    <property type="molecule type" value="Genomic_DNA"/>
</dbReference>
<evidence type="ECO:0000313" key="1">
    <source>
        <dbReference type="EMBL" id="GGV29954.1"/>
    </source>
</evidence>
<name>A0A918IKE7_9ACTN</name>
<gene>
    <name evidence="1" type="ORF">GCM10010260_83160</name>
</gene>
<keyword evidence="2" id="KW-1185">Reference proteome</keyword>
<accession>A0A918IKE7</accession>
<proteinExistence type="predicted"/>